<dbReference type="EMBL" id="BPLQ01001139">
    <property type="protein sequence ID" value="GIX78913.1"/>
    <property type="molecule type" value="Genomic_DNA"/>
</dbReference>
<protein>
    <submittedName>
        <fullName evidence="3">Zinc finger HIT domain-containing protein 2</fullName>
    </submittedName>
</protein>
<dbReference type="PROSITE" id="PS51083">
    <property type="entry name" value="ZF_HIT"/>
    <property type="match status" value="1"/>
</dbReference>
<evidence type="ECO:0000256" key="1">
    <source>
        <dbReference type="PROSITE-ProRule" id="PRU00453"/>
    </source>
</evidence>
<dbReference type="SUPFAM" id="SSF144232">
    <property type="entry name" value="HIT/MYND zinc finger-like"/>
    <property type="match status" value="1"/>
</dbReference>
<dbReference type="PANTHER" id="PTHR15555:SF0">
    <property type="entry name" value="ZINC FINGER HIT DOMAIN-CONTAINING PROTEIN 2"/>
    <property type="match status" value="1"/>
</dbReference>
<comment type="caution">
    <text evidence="3">The sequence shown here is derived from an EMBL/GenBank/DDBJ whole genome shotgun (WGS) entry which is preliminary data.</text>
</comment>
<dbReference type="InterPro" id="IPR039646">
    <property type="entry name" value="ZNHIT2"/>
</dbReference>
<dbReference type="AlphaFoldDB" id="A0AAV4N2H4"/>
<keyword evidence="1" id="KW-0863">Zinc-finger</keyword>
<dbReference type="Gene3D" id="3.30.60.190">
    <property type="match status" value="1"/>
</dbReference>
<dbReference type="CDD" id="cd23024">
    <property type="entry name" value="zf-HIT_ZNHIT2-3"/>
    <property type="match status" value="1"/>
</dbReference>
<dbReference type="Proteomes" id="UP001054837">
    <property type="component" value="Unassembled WGS sequence"/>
</dbReference>
<keyword evidence="1" id="KW-0862">Zinc</keyword>
<name>A0AAV4N2H4_9ARAC</name>
<keyword evidence="4" id="KW-1185">Reference proteome</keyword>
<sequence>MSKIAPNCSFCKIGKGIYCCPRCNVKYCSSVCYKSREHTECSESFFKEWIEKSLQEKSCNNAEKENMLRMLKKFEEEYDEDPGELCIEDRFAGININNADENTIWQNLNDEEKEKFKAFIRDESNLATILPVNQPWWTNATLNLVTEESASADVGDRLGARPPYPLYIKKLSQLTSAKPSNCIQYNLVNVLYSYTFLYRFYNCDLRDFIEDVGDFIFRLSPVLSKGHNYFSLEEVVQDSIRLICASEFDTHLTFVKSIVNDLGLLMKGPNNAKPATFVLCALHDIKLLFLELKHANRENKVIDKTVRKMLFQGVKKIEYFMSWCLDFENTLSEIASDLVILMLPELIPHAEKNESAMNICENSVKPHIEELV</sequence>
<keyword evidence="1" id="KW-0479">Metal-binding</keyword>
<evidence type="ECO:0000259" key="2">
    <source>
        <dbReference type="PROSITE" id="PS51083"/>
    </source>
</evidence>
<dbReference type="PANTHER" id="PTHR15555">
    <property type="entry name" value="ZINC FINGER HIT DOMAIN CONTAINING PROTEIN 2 PROTEIN FON -RELATED"/>
    <property type="match status" value="1"/>
</dbReference>
<evidence type="ECO:0000313" key="3">
    <source>
        <dbReference type="EMBL" id="GIX78913.1"/>
    </source>
</evidence>
<dbReference type="GO" id="GO:0008270">
    <property type="term" value="F:zinc ion binding"/>
    <property type="evidence" value="ECO:0007669"/>
    <property type="project" value="UniProtKB-UniRule"/>
</dbReference>
<dbReference type="Pfam" id="PF04438">
    <property type="entry name" value="zf-HIT"/>
    <property type="match status" value="1"/>
</dbReference>
<organism evidence="3 4">
    <name type="scientific">Caerostris darwini</name>
    <dbReference type="NCBI Taxonomy" id="1538125"/>
    <lineage>
        <taxon>Eukaryota</taxon>
        <taxon>Metazoa</taxon>
        <taxon>Ecdysozoa</taxon>
        <taxon>Arthropoda</taxon>
        <taxon>Chelicerata</taxon>
        <taxon>Arachnida</taxon>
        <taxon>Araneae</taxon>
        <taxon>Araneomorphae</taxon>
        <taxon>Entelegynae</taxon>
        <taxon>Araneoidea</taxon>
        <taxon>Araneidae</taxon>
        <taxon>Caerostris</taxon>
    </lineage>
</organism>
<evidence type="ECO:0000313" key="4">
    <source>
        <dbReference type="Proteomes" id="UP001054837"/>
    </source>
</evidence>
<reference evidence="3 4" key="1">
    <citation type="submission" date="2021-06" db="EMBL/GenBank/DDBJ databases">
        <title>Caerostris darwini draft genome.</title>
        <authorList>
            <person name="Kono N."/>
            <person name="Arakawa K."/>
        </authorList>
    </citation>
    <scope>NUCLEOTIDE SEQUENCE [LARGE SCALE GENOMIC DNA]</scope>
</reference>
<dbReference type="InterPro" id="IPR007529">
    <property type="entry name" value="Znf_HIT"/>
</dbReference>
<feature type="domain" description="HIT-type" evidence="2">
    <location>
        <begin position="8"/>
        <end position="41"/>
    </location>
</feature>
<proteinExistence type="predicted"/>
<gene>
    <name evidence="3" type="primary">Znhit2_0</name>
    <name evidence="3" type="ORF">CDAR_223211</name>
</gene>
<accession>A0AAV4N2H4</accession>